<name>A0A086J1S5_NEMA1</name>
<dbReference type="GeneID" id="77676181"/>
<dbReference type="RefSeq" id="XP_052904648.1">
    <property type="nucleotide sequence ID" value="XM_053048843.1"/>
</dbReference>
<proteinExistence type="predicted"/>
<organism evidence="1 2">
    <name type="scientific">Nematocida ausubeli (strain ATCC PRA-371 / ERTm2)</name>
    <name type="common">Nematode killer fungus</name>
    <dbReference type="NCBI Taxonomy" id="1913371"/>
    <lineage>
        <taxon>Eukaryota</taxon>
        <taxon>Fungi</taxon>
        <taxon>Fungi incertae sedis</taxon>
        <taxon>Microsporidia</taxon>
        <taxon>Nematocida</taxon>
    </lineage>
</organism>
<evidence type="ECO:0000313" key="1">
    <source>
        <dbReference type="EMBL" id="KFG26093.1"/>
    </source>
</evidence>
<protein>
    <submittedName>
        <fullName evidence="1">Uncharacterized protein</fullName>
    </submittedName>
</protein>
<accession>A0A086J1S5</accession>
<reference evidence="1 2" key="1">
    <citation type="journal article" date="2014" name="Genome Announc.">
        <title>Genome Sequence of the Microsporidian Species Nematocida sp1 Strain ERTm6 (ATCC PRA-372).</title>
        <authorList>
            <person name="Bakowski M.A."/>
            <person name="Priest M."/>
            <person name="Young S."/>
            <person name="Cuomo C.A."/>
            <person name="Troemel E.R."/>
        </authorList>
    </citation>
    <scope>NUCLEOTIDE SEQUENCE [LARGE SCALE GENOMIC DNA]</scope>
    <source>
        <strain evidence="1 2">ERTm6</strain>
    </source>
</reference>
<dbReference type="Proteomes" id="UP000054524">
    <property type="component" value="Unassembled WGS sequence"/>
</dbReference>
<comment type="caution">
    <text evidence="1">The sequence shown here is derived from an EMBL/GenBank/DDBJ whole genome shotgun (WGS) entry which is preliminary data.</text>
</comment>
<dbReference type="HOGENOM" id="CLU_3106928_0_0_1"/>
<gene>
    <name evidence="1" type="ORF">NESG_01208</name>
</gene>
<evidence type="ECO:0000313" key="2">
    <source>
        <dbReference type="Proteomes" id="UP000054524"/>
    </source>
</evidence>
<sequence length="51" mass="5878">MKKIVLENLLIKKILDNSVRIVKQQYMLTTKSRPSQKKTAIIHPESATITK</sequence>
<dbReference type="AlphaFoldDB" id="A0A086J1S5"/>
<keyword evidence="2" id="KW-1185">Reference proteome</keyword>
<dbReference type="EMBL" id="AKIJ01000003">
    <property type="protein sequence ID" value="KFG26093.1"/>
    <property type="molecule type" value="Genomic_DNA"/>
</dbReference>